<dbReference type="InterPro" id="IPR002586">
    <property type="entry name" value="CobQ/CobB/MinD/ParA_Nub-bd_dom"/>
</dbReference>
<organism evidence="2 3">
    <name type="scientific">Oceanomicrobium pacificus</name>
    <dbReference type="NCBI Taxonomy" id="2692916"/>
    <lineage>
        <taxon>Bacteria</taxon>
        <taxon>Pseudomonadati</taxon>
        <taxon>Pseudomonadota</taxon>
        <taxon>Alphaproteobacteria</taxon>
        <taxon>Rhodobacterales</taxon>
        <taxon>Paracoccaceae</taxon>
        <taxon>Oceanomicrobium</taxon>
    </lineage>
</organism>
<protein>
    <submittedName>
        <fullName evidence="2">AAA family ATPase</fullName>
    </submittedName>
</protein>
<accession>A0A6B0TUT8</accession>
<feature type="domain" description="CobQ/CobB/MinD/ParA nucleotide binding" evidence="1">
    <location>
        <begin position="5"/>
        <end position="172"/>
    </location>
</feature>
<dbReference type="PANTHER" id="PTHR13696">
    <property type="entry name" value="P-LOOP CONTAINING NUCLEOSIDE TRIPHOSPHATE HYDROLASE"/>
    <property type="match status" value="1"/>
</dbReference>
<dbReference type="PANTHER" id="PTHR13696:SF96">
    <property type="entry name" value="COBQ_COBB_MIND_PARA NUCLEOTIDE BINDING DOMAIN-CONTAINING PROTEIN"/>
    <property type="match status" value="1"/>
</dbReference>
<proteinExistence type="predicted"/>
<dbReference type="EMBL" id="WUWG01000003">
    <property type="protein sequence ID" value="MXU65348.1"/>
    <property type="molecule type" value="Genomic_DNA"/>
</dbReference>
<dbReference type="InterPro" id="IPR027417">
    <property type="entry name" value="P-loop_NTPase"/>
</dbReference>
<comment type="caution">
    <text evidence="2">The sequence shown here is derived from an EMBL/GenBank/DDBJ whole genome shotgun (WGS) entry which is preliminary data.</text>
</comment>
<evidence type="ECO:0000313" key="3">
    <source>
        <dbReference type="Proteomes" id="UP000436016"/>
    </source>
</evidence>
<dbReference type="CDD" id="cd02042">
    <property type="entry name" value="ParAB_family"/>
    <property type="match status" value="1"/>
</dbReference>
<evidence type="ECO:0000313" key="2">
    <source>
        <dbReference type="EMBL" id="MXU65348.1"/>
    </source>
</evidence>
<sequence>MGHVITLAQQKGGAGKTTVASHLAQAWLNAKKDVAIIDLDPQRSLTRWAEQRAEEKGLTLLESRDWRAGLDIRDARKAHDIILVDCPGNADLLLHTAIRESDLVLSPCQPTALDIWATQTIIETCRKEGTPHRVLLNRVPPRGKATDLTIAKLKDAGADILKSRLGNRVAFAAGIFDGLTAFNLSRTSTATDETVALRKELDRLLKALDAA</sequence>
<dbReference type="Gene3D" id="3.40.50.300">
    <property type="entry name" value="P-loop containing nucleotide triphosphate hydrolases"/>
    <property type="match status" value="1"/>
</dbReference>
<dbReference type="Proteomes" id="UP000436016">
    <property type="component" value="Unassembled WGS sequence"/>
</dbReference>
<dbReference type="Pfam" id="PF01656">
    <property type="entry name" value="CbiA"/>
    <property type="match status" value="1"/>
</dbReference>
<gene>
    <name evidence="2" type="ORF">GSH16_07795</name>
</gene>
<keyword evidence="3" id="KW-1185">Reference proteome</keyword>
<dbReference type="InterPro" id="IPR050678">
    <property type="entry name" value="DNA_Partitioning_ATPase"/>
</dbReference>
<dbReference type="AlphaFoldDB" id="A0A6B0TUT8"/>
<name>A0A6B0TUT8_9RHOB</name>
<dbReference type="PIRSF" id="PIRSF009320">
    <property type="entry name" value="Nuc_binding_HP_1000"/>
    <property type="match status" value="1"/>
</dbReference>
<dbReference type="SUPFAM" id="SSF52540">
    <property type="entry name" value="P-loop containing nucleoside triphosphate hydrolases"/>
    <property type="match status" value="1"/>
</dbReference>
<dbReference type="RefSeq" id="WP_160853741.1">
    <property type="nucleotide sequence ID" value="NZ_WUWG01000003.1"/>
</dbReference>
<reference evidence="2 3" key="1">
    <citation type="submission" date="2019-12" db="EMBL/GenBank/DDBJ databases">
        <title>Strain KN286 was isolated from seawater, which was collected from Caroline Seamount in the tropical western Pacific.</title>
        <authorList>
            <person name="Wang Q."/>
        </authorList>
    </citation>
    <scope>NUCLEOTIDE SEQUENCE [LARGE SCALE GENOMIC DNA]</scope>
    <source>
        <strain evidence="2 3">KN286</strain>
    </source>
</reference>
<evidence type="ECO:0000259" key="1">
    <source>
        <dbReference type="Pfam" id="PF01656"/>
    </source>
</evidence>